<dbReference type="PANTHER" id="PTHR33308:SF9">
    <property type="entry name" value="PEPTIDOGLYCAN HYDROLASE FLGJ"/>
    <property type="match status" value="1"/>
</dbReference>
<gene>
    <name evidence="3" type="ORF">A8709_04600</name>
</gene>
<evidence type="ECO:0000313" key="3">
    <source>
        <dbReference type="EMBL" id="OCT10987.1"/>
    </source>
</evidence>
<evidence type="ECO:0000259" key="2">
    <source>
        <dbReference type="SMART" id="SM00047"/>
    </source>
</evidence>
<dbReference type="InterPro" id="IPR051056">
    <property type="entry name" value="Glycosyl_Hydrolase_73"/>
</dbReference>
<keyword evidence="1" id="KW-0378">Hydrolase</keyword>
<proteinExistence type="predicted"/>
<evidence type="ECO:0000313" key="4">
    <source>
        <dbReference type="Proteomes" id="UP000093309"/>
    </source>
</evidence>
<dbReference type="Pfam" id="PF01832">
    <property type="entry name" value="Glucosaminidase"/>
    <property type="match status" value="1"/>
</dbReference>
<dbReference type="Gene3D" id="1.10.530.10">
    <property type="match status" value="1"/>
</dbReference>
<reference evidence="4" key="1">
    <citation type="submission" date="2016-05" db="EMBL/GenBank/DDBJ databases">
        <title>Paenibacillus oryzae. sp. nov., isolated from the rice root.</title>
        <authorList>
            <person name="Zhang J."/>
            <person name="Zhang X."/>
        </authorList>
    </citation>
    <scope>NUCLEOTIDE SEQUENCE [LARGE SCALE GENOMIC DNA]</scope>
    <source>
        <strain evidence="4">KCTC13222</strain>
    </source>
</reference>
<dbReference type="OrthoDB" id="977752at2"/>
<dbReference type="InterPro" id="IPR002901">
    <property type="entry name" value="MGlyc_endo_b_GlcNAc-like_dom"/>
</dbReference>
<dbReference type="SMART" id="SM00047">
    <property type="entry name" value="LYZ2"/>
    <property type="match status" value="1"/>
</dbReference>
<protein>
    <recommendedName>
        <fullName evidence="2">Mannosyl-glycoprotein endo-beta-N-acetylglucosamidase-like domain-containing protein</fullName>
    </recommendedName>
</protein>
<dbReference type="EMBL" id="LYPC01000028">
    <property type="protein sequence ID" value="OCT10987.1"/>
    <property type="molecule type" value="Genomic_DNA"/>
</dbReference>
<dbReference type="AlphaFoldDB" id="A0A1C0ZSE8"/>
<organism evidence="3 4">
    <name type="scientific">Paenibacillus pectinilyticus</name>
    <dbReference type="NCBI Taxonomy" id="512399"/>
    <lineage>
        <taxon>Bacteria</taxon>
        <taxon>Bacillati</taxon>
        <taxon>Bacillota</taxon>
        <taxon>Bacilli</taxon>
        <taxon>Bacillales</taxon>
        <taxon>Paenibacillaceae</taxon>
        <taxon>Paenibacillus</taxon>
    </lineage>
</organism>
<evidence type="ECO:0000256" key="1">
    <source>
        <dbReference type="ARBA" id="ARBA00022801"/>
    </source>
</evidence>
<keyword evidence="4" id="KW-1185">Reference proteome</keyword>
<name>A0A1C0ZSE8_9BACL</name>
<dbReference type="Proteomes" id="UP000093309">
    <property type="component" value="Unassembled WGS sequence"/>
</dbReference>
<sequence>MSSSLFVEQIASAAQEDMRAFGILASVTIAQAILESGWGRYAPGNNLFGIKGSGQLQATQEFINGKWLQIVAGFRVYESWSDSIRDHSLLLAANPRYAKVLHERDYRKASWGLQQAGYATDPQYADKLIGIIEGSDLTRYDEVVIVEEGEYVMSPDDANKIINFLSAAWMSTEDVEAKEEFHRLANELRKVSGQM</sequence>
<comment type="caution">
    <text evidence="3">The sequence shown here is derived from an EMBL/GenBank/DDBJ whole genome shotgun (WGS) entry which is preliminary data.</text>
</comment>
<dbReference type="GO" id="GO:0004040">
    <property type="term" value="F:amidase activity"/>
    <property type="evidence" value="ECO:0007669"/>
    <property type="project" value="InterPro"/>
</dbReference>
<dbReference type="Gene3D" id="2.10.70.40">
    <property type="entry name" value="peptidoglycan hydrolase"/>
    <property type="match status" value="1"/>
</dbReference>
<dbReference type="STRING" id="512399.A8709_04600"/>
<accession>A0A1C0ZSE8</accession>
<dbReference type="RefSeq" id="WP_065857610.1">
    <property type="nucleotide sequence ID" value="NZ_LYPC01000028.1"/>
</dbReference>
<feature type="domain" description="Mannosyl-glycoprotein endo-beta-N-acetylglucosamidase-like" evidence="2">
    <location>
        <begin position="3"/>
        <end position="141"/>
    </location>
</feature>
<dbReference type="PANTHER" id="PTHR33308">
    <property type="entry name" value="PEPTIDOGLYCAN HYDROLASE FLGJ"/>
    <property type="match status" value="1"/>
</dbReference>